<name>A0A2B4SNW7_STYPI</name>
<evidence type="ECO:0000256" key="12">
    <source>
        <dbReference type="SAM" id="Phobius"/>
    </source>
</evidence>
<keyword evidence="3" id="KW-0716">Sensory transduction</keyword>
<keyword evidence="4 12" id="KW-0812">Transmembrane</keyword>
<evidence type="ECO:0000256" key="8">
    <source>
        <dbReference type="ARBA" id="ARBA00023040"/>
    </source>
</evidence>
<dbReference type="OrthoDB" id="2105199at2759"/>
<evidence type="ECO:0000259" key="13">
    <source>
        <dbReference type="PROSITE" id="PS50262"/>
    </source>
</evidence>
<comment type="caution">
    <text evidence="14">The sequence shown here is derived from an EMBL/GenBank/DDBJ whole genome shotgun (WGS) entry which is preliminary data.</text>
</comment>
<feature type="domain" description="G-protein coupled receptors family 1 profile" evidence="13">
    <location>
        <begin position="1"/>
        <end position="183"/>
    </location>
</feature>
<evidence type="ECO:0000256" key="4">
    <source>
        <dbReference type="ARBA" id="ARBA00022692"/>
    </source>
</evidence>
<protein>
    <submittedName>
        <fullName evidence="14">Rhodopsin</fullName>
    </submittedName>
</protein>
<keyword evidence="8" id="KW-0297">G-protein coupled receptor</keyword>
<feature type="transmembrane region" description="Helical" evidence="12">
    <location>
        <begin position="160"/>
        <end position="185"/>
    </location>
</feature>
<dbReference type="Proteomes" id="UP000225706">
    <property type="component" value="Unassembled WGS sequence"/>
</dbReference>
<evidence type="ECO:0000256" key="5">
    <source>
        <dbReference type="ARBA" id="ARBA00022925"/>
    </source>
</evidence>
<keyword evidence="5" id="KW-0681">Retinal protein</keyword>
<dbReference type="GO" id="GO:0016020">
    <property type="term" value="C:membrane"/>
    <property type="evidence" value="ECO:0007669"/>
    <property type="project" value="UniProtKB-SubCell"/>
</dbReference>
<evidence type="ECO:0000256" key="3">
    <source>
        <dbReference type="ARBA" id="ARBA00022606"/>
    </source>
</evidence>
<dbReference type="Pfam" id="PF00001">
    <property type="entry name" value="7tm_1"/>
    <property type="match status" value="2"/>
</dbReference>
<dbReference type="InterPro" id="IPR017452">
    <property type="entry name" value="GPCR_Rhodpsn_7TM"/>
</dbReference>
<dbReference type="Gene3D" id="1.20.1070.10">
    <property type="entry name" value="Rhodopsin 7-helix transmembrane proteins"/>
    <property type="match status" value="2"/>
</dbReference>
<evidence type="ECO:0000313" key="15">
    <source>
        <dbReference type="Proteomes" id="UP000225706"/>
    </source>
</evidence>
<evidence type="ECO:0000256" key="1">
    <source>
        <dbReference type="ARBA" id="ARBA00004141"/>
    </source>
</evidence>
<keyword evidence="2" id="KW-0600">Photoreceptor protein</keyword>
<evidence type="ECO:0000256" key="11">
    <source>
        <dbReference type="ARBA" id="ARBA00023224"/>
    </source>
</evidence>
<gene>
    <name evidence="14" type="primary">rho</name>
    <name evidence="14" type="ORF">AWC38_SpisGene4389</name>
</gene>
<dbReference type="EMBL" id="LSMT01000045">
    <property type="protein sequence ID" value="PFX30819.1"/>
    <property type="molecule type" value="Genomic_DNA"/>
</dbReference>
<sequence>MSDFKNKSKDMDPEEAFSTPIYYVIAAVYAVLTVTAFSLNTLVIWAFVKDRTLRTRSNRLILSIAVGDWLHAVLAYPFGVVRNASQSWRMSGGACTCNMRKITLNAHGLWGENAAPTKEAIQAESKIARMAFVMSISFLFAWTPYAVLSLYAIINKPEDITPLVATLPSLFAKTAACYNPVIYFLSYKKFRESLGQTLRRERKASAESRI</sequence>
<feature type="transmembrane region" description="Helical" evidence="12">
    <location>
        <begin position="21"/>
        <end position="48"/>
    </location>
</feature>
<dbReference type="STRING" id="50429.A0A2B4SNW7"/>
<dbReference type="PANTHER" id="PTHR24240">
    <property type="entry name" value="OPSIN"/>
    <property type="match status" value="1"/>
</dbReference>
<dbReference type="InterPro" id="IPR000276">
    <property type="entry name" value="GPCR_Rhodpsn"/>
</dbReference>
<dbReference type="GO" id="GO:0004930">
    <property type="term" value="F:G protein-coupled receptor activity"/>
    <property type="evidence" value="ECO:0007669"/>
    <property type="project" value="UniProtKB-KW"/>
</dbReference>
<accession>A0A2B4SNW7</accession>
<keyword evidence="11" id="KW-0807">Transducer</keyword>
<dbReference type="GO" id="GO:0007602">
    <property type="term" value="P:phototransduction"/>
    <property type="evidence" value="ECO:0007669"/>
    <property type="project" value="UniProtKB-KW"/>
</dbReference>
<evidence type="ECO:0000256" key="7">
    <source>
        <dbReference type="ARBA" id="ARBA00022991"/>
    </source>
</evidence>
<keyword evidence="7" id="KW-0157">Chromophore</keyword>
<dbReference type="SUPFAM" id="SSF81321">
    <property type="entry name" value="Family A G protein-coupled receptor-like"/>
    <property type="match status" value="2"/>
</dbReference>
<feature type="transmembrane region" description="Helical" evidence="12">
    <location>
        <begin position="131"/>
        <end position="154"/>
    </location>
</feature>
<keyword evidence="6 12" id="KW-1133">Transmembrane helix</keyword>
<dbReference type="InterPro" id="IPR050125">
    <property type="entry name" value="GPCR_opsins"/>
</dbReference>
<reference evidence="15" key="1">
    <citation type="journal article" date="2017" name="bioRxiv">
        <title>Comparative analysis of the genomes of Stylophora pistillata and Acropora digitifera provides evidence for extensive differences between species of corals.</title>
        <authorList>
            <person name="Voolstra C.R."/>
            <person name="Li Y."/>
            <person name="Liew Y.J."/>
            <person name="Baumgarten S."/>
            <person name="Zoccola D."/>
            <person name="Flot J.-F."/>
            <person name="Tambutte S."/>
            <person name="Allemand D."/>
            <person name="Aranda M."/>
        </authorList>
    </citation>
    <scope>NUCLEOTIDE SEQUENCE [LARGE SCALE GENOMIC DNA]</scope>
</reference>
<dbReference type="PROSITE" id="PS00238">
    <property type="entry name" value="OPSIN"/>
    <property type="match status" value="1"/>
</dbReference>
<dbReference type="PROSITE" id="PS50262">
    <property type="entry name" value="G_PROTEIN_RECEP_F1_2"/>
    <property type="match status" value="1"/>
</dbReference>
<evidence type="ECO:0000256" key="10">
    <source>
        <dbReference type="ARBA" id="ARBA00023170"/>
    </source>
</evidence>
<dbReference type="AlphaFoldDB" id="A0A2B4SNW7"/>
<proteinExistence type="predicted"/>
<comment type="subcellular location">
    <subcellularLocation>
        <location evidence="1">Membrane</location>
        <topology evidence="1">Multi-pass membrane protein</topology>
    </subcellularLocation>
</comment>
<dbReference type="InterPro" id="IPR027430">
    <property type="entry name" value="Retinal_BS"/>
</dbReference>
<evidence type="ECO:0000256" key="9">
    <source>
        <dbReference type="ARBA" id="ARBA00023136"/>
    </source>
</evidence>
<evidence type="ECO:0000313" key="14">
    <source>
        <dbReference type="EMBL" id="PFX30819.1"/>
    </source>
</evidence>
<evidence type="ECO:0000256" key="2">
    <source>
        <dbReference type="ARBA" id="ARBA00022543"/>
    </source>
</evidence>
<keyword evidence="10" id="KW-0675">Receptor</keyword>
<keyword evidence="15" id="KW-1185">Reference proteome</keyword>
<dbReference type="GO" id="GO:0009881">
    <property type="term" value="F:photoreceptor activity"/>
    <property type="evidence" value="ECO:0007669"/>
    <property type="project" value="UniProtKB-KW"/>
</dbReference>
<evidence type="ECO:0000256" key="6">
    <source>
        <dbReference type="ARBA" id="ARBA00022989"/>
    </source>
</evidence>
<keyword evidence="9 12" id="KW-0472">Membrane</keyword>
<organism evidence="14 15">
    <name type="scientific">Stylophora pistillata</name>
    <name type="common">Smooth cauliflower coral</name>
    <dbReference type="NCBI Taxonomy" id="50429"/>
    <lineage>
        <taxon>Eukaryota</taxon>
        <taxon>Metazoa</taxon>
        <taxon>Cnidaria</taxon>
        <taxon>Anthozoa</taxon>
        <taxon>Hexacorallia</taxon>
        <taxon>Scleractinia</taxon>
        <taxon>Astrocoeniina</taxon>
        <taxon>Pocilloporidae</taxon>
        <taxon>Stylophora</taxon>
    </lineage>
</organism>
<dbReference type="PRINTS" id="PR00237">
    <property type="entry name" value="GPCRRHODOPSN"/>
</dbReference>